<sequence>MAYSKAPQLQTYETKRVSFISNPQQRSSDSTKDFRLVNMMTEAIPSPLGDAKKYYVKSRPGLSETYSATAGEGRGMYYWVVSGIGYVFTVIGNTVYSNGTAVITLTTSTGECGFTEFVSSTGIVTLILLDGIKGYVFDTPTTYKEIASAATTAWVASTAYDSGTVIRPTVDNTFVYRSTAAGTSAGTEPTWPTTEGATVVDNDITWTCELYAFPTPHIPIPIFLDAYLFVAKADSEDVYNSNLDDPTAWTAGDYISAEMYPDKLVALSKNNNYLYAIGSNSVEYLYDNAITTGSPLERNAGAVQQFGCAAIGTVVQTETEVIFVGETGNGGHTVWTIDGFKGKEIGIAAVKSSLLAEGASLSTAKAHCIRVSGQKLYILCLSQRTWVYSFDSQMWHEWQTGTGVFVGGHGGDGPNGSSYILGISNGKTYLMNETLFTDAGTSIACSITTNKLDFDTINRKFMHRLSLIGDVPDSTLVDSAVTIQWSDDDYKTWSPARTLKFTPDLPAMFQLGQFRRRSFKISYSLSHLLRMEGMEVDINKGNA</sequence>
<proteinExistence type="predicted"/>
<evidence type="ECO:0000313" key="1">
    <source>
        <dbReference type="EMBL" id="CAB4240711.1"/>
    </source>
</evidence>
<reference evidence="1" key="1">
    <citation type="submission" date="2020-05" db="EMBL/GenBank/DDBJ databases">
        <authorList>
            <person name="Chiriac C."/>
            <person name="Salcher M."/>
            <person name="Ghai R."/>
            <person name="Kavagutti S V."/>
        </authorList>
    </citation>
    <scope>NUCLEOTIDE SEQUENCE</scope>
</reference>
<dbReference type="EMBL" id="LR797813">
    <property type="protein sequence ID" value="CAB4240711.1"/>
    <property type="molecule type" value="Genomic_DNA"/>
</dbReference>
<gene>
    <name evidence="1" type="ORF">UFOVP39_67</name>
</gene>
<name>A0A6J5TA46_9CAUD</name>
<organism evidence="1">
    <name type="scientific">uncultured Caudovirales phage</name>
    <dbReference type="NCBI Taxonomy" id="2100421"/>
    <lineage>
        <taxon>Viruses</taxon>
        <taxon>Duplodnaviria</taxon>
        <taxon>Heunggongvirae</taxon>
        <taxon>Uroviricota</taxon>
        <taxon>Caudoviricetes</taxon>
        <taxon>Peduoviridae</taxon>
        <taxon>Maltschvirus</taxon>
        <taxon>Maltschvirus maltsch</taxon>
    </lineage>
</organism>
<protein>
    <submittedName>
        <fullName evidence="1">Bacteriophage P22, Gp10, DNA-stabilising</fullName>
    </submittedName>
</protein>
<accession>A0A6J5TA46</accession>